<accession>A0A087THG4</accession>
<evidence type="ECO:0000313" key="2">
    <source>
        <dbReference type="Proteomes" id="UP000054359"/>
    </source>
</evidence>
<dbReference type="EMBL" id="KK115249">
    <property type="protein sequence ID" value="KFM64553.1"/>
    <property type="molecule type" value="Genomic_DNA"/>
</dbReference>
<protein>
    <submittedName>
        <fullName evidence="1">Uncharacterized protein</fullName>
    </submittedName>
</protein>
<evidence type="ECO:0000313" key="1">
    <source>
        <dbReference type="EMBL" id="KFM64553.1"/>
    </source>
</evidence>
<reference evidence="1 2" key="1">
    <citation type="submission" date="2013-11" db="EMBL/GenBank/DDBJ databases">
        <title>Genome sequencing of Stegodyphus mimosarum.</title>
        <authorList>
            <person name="Bechsgaard J."/>
        </authorList>
    </citation>
    <scope>NUCLEOTIDE SEQUENCE [LARGE SCALE GENOMIC DNA]</scope>
</reference>
<gene>
    <name evidence="1" type="ORF">X975_25392</name>
</gene>
<sequence>ETLVCTQNIERGALTIVSCVEEASLKPLKEQDSIIKFEGIVELILSKIENAEPLTLHPQRVQESLKYNLQMEQDQESSEKEVE</sequence>
<feature type="non-terminal residue" evidence="1">
    <location>
        <position position="1"/>
    </location>
</feature>
<proteinExistence type="predicted"/>
<feature type="non-terminal residue" evidence="1">
    <location>
        <position position="83"/>
    </location>
</feature>
<organism evidence="1 2">
    <name type="scientific">Stegodyphus mimosarum</name>
    <name type="common">African social velvet spider</name>
    <dbReference type="NCBI Taxonomy" id="407821"/>
    <lineage>
        <taxon>Eukaryota</taxon>
        <taxon>Metazoa</taxon>
        <taxon>Ecdysozoa</taxon>
        <taxon>Arthropoda</taxon>
        <taxon>Chelicerata</taxon>
        <taxon>Arachnida</taxon>
        <taxon>Araneae</taxon>
        <taxon>Araneomorphae</taxon>
        <taxon>Entelegynae</taxon>
        <taxon>Eresoidea</taxon>
        <taxon>Eresidae</taxon>
        <taxon>Stegodyphus</taxon>
    </lineage>
</organism>
<dbReference type="AlphaFoldDB" id="A0A087THG4"/>
<dbReference type="Proteomes" id="UP000054359">
    <property type="component" value="Unassembled WGS sequence"/>
</dbReference>
<keyword evidence="2" id="KW-1185">Reference proteome</keyword>
<name>A0A087THG4_STEMI</name>